<dbReference type="GO" id="GO:0006032">
    <property type="term" value="P:chitin catabolic process"/>
    <property type="evidence" value="ECO:0007669"/>
    <property type="project" value="UniProtKB-KW"/>
</dbReference>
<dbReference type="OrthoDB" id="6020543at2759"/>
<evidence type="ECO:0000256" key="3">
    <source>
        <dbReference type="ARBA" id="ARBA00022801"/>
    </source>
</evidence>
<comment type="similarity">
    <text evidence="9">Belongs to the glycosyl hydrolase 18 family.</text>
</comment>
<dbReference type="InterPro" id="IPR050542">
    <property type="entry name" value="Glycosyl_Hydrlase18_Chitinase"/>
</dbReference>
<dbReference type="Pfam" id="PF00704">
    <property type="entry name" value="Glyco_hydro_18"/>
    <property type="match status" value="1"/>
</dbReference>
<gene>
    <name evidence="12" type="primary">CHT2_5</name>
    <name evidence="12" type="ORF">IWQ60_004027</name>
</gene>
<dbReference type="SUPFAM" id="SSF51445">
    <property type="entry name" value="(Trans)glycosidases"/>
    <property type="match status" value="1"/>
</dbReference>
<dbReference type="InterPro" id="IPR045321">
    <property type="entry name" value="Cts1-like"/>
</dbReference>
<evidence type="ECO:0000313" key="12">
    <source>
        <dbReference type="EMBL" id="KAJ1926187.1"/>
    </source>
</evidence>
<dbReference type="EC" id="3.2.1.14" evidence="2"/>
<feature type="signal peptide" evidence="10">
    <location>
        <begin position="1"/>
        <end position="24"/>
    </location>
</feature>
<dbReference type="PROSITE" id="PS51910">
    <property type="entry name" value="GH18_2"/>
    <property type="match status" value="1"/>
</dbReference>
<dbReference type="GO" id="GO:0008843">
    <property type="term" value="F:endochitinase activity"/>
    <property type="evidence" value="ECO:0007669"/>
    <property type="project" value="UniProtKB-EC"/>
</dbReference>
<evidence type="ECO:0000256" key="4">
    <source>
        <dbReference type="ARBA" id="ARBA00023024"/>
    </source>
</evidence>
<evidence type="ECO:0000256" key="9">
    <source>
        <dbReference type="RuleBase" id="RU004453"/>
    </source>
</evidence>
<dbReference type="AlphaFoldDB" id="A0A9W8DZQ9"/>
<dbReference type="PROSITE" id="PS01095">
    <property type="entry name" value="GH18_1"/>
    <property type="match status" value="1"/>
</dbReference>
<evidence type="ECO:0000256" key="2">
    <source>
        <dbReference type="ARBA" id="ARBA00012729"/>
    </source>
</evidence>
<sequence length="329" mass="36388">MLRRSLTAALCGLLALGAVPFTAALNTKCNSNLVSYWGQNSYKAKHNATTGEQTLDWYCSNNPSEDIIVVSFLNTYNPLILNLADHCFDFFDGTRLLNCPQVGQQIKACQAKGKTILLSLGGQEGSYSLSSGEEGAKVANAVWDTFLGGTQSGVLRPFGDAVLDGVDLDIEHTPATGYTEFVQRLRNLYVTDKSRTYYIAAAPLCHYPDLVMPQTYNQAWFDMLYIQFYNSPCGADRFGTQTFNFQLWDAWARLYSVNKDVKIYLGVPASNYSAISGYVPIDRLTTIIDQLVTNYPSFGGVMLYDISESRPNGDYSAQVKKALSKNSKC</sequence>
<name>A0A9W8DZQ9_9FUNG</name>
<dbReference type="Gene3D" id="3.20.20.80">
    <property type="entry name" value="Glycosidases"/>
    <property type="match status" value="1"/>
</dbReference>
<accession>A0A9W8DZQ9</accession>
<dbReference type="InterPro" id="IPR001223">
    <property type="entry name" value="Glyco_hydro18_cat"/>
</dbReference>
<keyword evidence="10" id="KW-0732">Signal</keyword>
<keyword evidence="4" id="KW-0146">Chitin degradation</keyword>
<comment type="catalytic activity">
    <reaction evidence="1">
        <text>Random endo-hydrolysis of N-acetyl-beta-D-glucosaminide (1-&gt;4)-beta-linkages in chitin and chitodextrins.</text>
        <dbReference type="EC" id="3.2.1.14"/>
    </reaction>
</comment>
<evidence type="ECO:0000256" key="7">
    <source>
        <dbReference type="ARBA" id="ARBA00023326"/>
    </source>
</evidence>
<feature type="chain" id="PRO_5040896964" description="chitinase" evidence="10">
    <location>
        <begin position="25"/>
        <end position="329"/>
    </location>
</feature>
<dbReference type="InterPro" id="IPR001579">
    <property type="entry name" value="Glyco_hydro_18_chit_AS"/>
</dbReference>
<keyword evidence="5" id="KW-0119">Carbohydrate metabolism</keyword>
<dbReference type="PANTHER" id="PTHR45708">
    <property type="entry name" value="ENDOCHITINASE"/>
    <property type="match status" value="1"/>
</dbReference>
<protein>
    <recommendedName>
        <fullName evidence="2">chitinase</fullName>
        <ecNumber evidence="2">3.2.1.14</ecNumber>
    </recommendedName>
</protein>
<evidence type="ECO:0000256" key="10">
    <source>
        <dbReference type="SAM" id="SignalP"/>
    </source>
</evidence>
<evidence type="ECO:0000313" key="13">
    <source>
        <dbReference type="Proteomes" id="UP001150569"/>
    </source>
</evidence>
<dbReference type="PANTHER" id="PTHR45708:SF49">
    <property type="entry name" value="ENDOCHITINASE"/>
    <property type="match status" value="1"/>
</dbReference>
<keyword evidence="6 8" id="KW-0326">Glycosidase</keyword>
<dbReference type="CDD" id="cd02877">
    <property type="entry name" value="GH18_hevamine_XipI_class_III"/>
    <property type="match status" value="1"/>
</dbReference>
<evidence type="ECO:0000256" key="1">
    <source>
        <dbReference type="ARBA" id="ARBA00000822"/>
    </source>
</evidence>
<feature type="domain" description="GH18" evidence="11">
    <location>
        <begin position="31"/>
        <end position="326"/>
    </location>
</feature>
<proteinExistence type="inferred from homology"/>
<comment type="caution">
    <text evidence="12">The sequence shown here is derived from an EMBL/GenBank/DDBJ whole genome shotgun (WGS) entry which is preliminary data.</text>
</comment>
<organism evidence="12 13">
    <name type="scientific">Tieghemiomyces parasiticus</name>
    <dbReference type="NCBI Taxonomy" id="78921"/>
    <lineage>
        <taxon>Eukaryota</taxon>
        <taxon>Fungi</taxon>
        <taxon>Fungi incertae sedis</taxon>
        <taxon>Zoopagomycota</taxon>
        <taxon>Kickxellomycotina</taxon>
        <taxon>Dimargaritomycetes</taxon>
        <taxon>Dimargaritales</taxon>
        <taxon>Dimargaritaceae</taxon>
        <taxon>Tieghemiomyces</taxon>
    </lineage>
</organism>
<dbReference type="GO" id="GO:0000272">
    <property type="term" value="P:polysaccharide catabolic process"/>
    <property type="evidence" value="ECO:0007669"/>
    <property type="project" value="UniProtKB-KW"/>
</dbReference>
<reference evidence="12" key="1">
    <citation type="submission" date="2022-07" db="EMBL/GenBank/DDBJ databases">
        <title>Phylogenomic reconstructions and comparative analyses of Kickxellomycotina fungi.</title>
        <authorList>
            <person name="Reynolds N.K."/>
            <person name="Stajich J.E."/>
            <person name="Barry K."/>
            <person name="Grigoriev I.V."/>
            <person name="Crous P."/>
            <person name="Smith M.E."/>
        </authorList>
    </citation>
    <scope>NUCLEOTIDE SEQUENCE</scope>
    <source>
        <strain evidence="12">RSA 861</strain>
    </source>
</reference>
<keyword evidence="3 8" id="KW-0378">Hydrolase</keyword>
<dbReference type="InterPro" id="IPR017853">
    <property type="entry name" value="GH"/>
</dbReference>
<evidence type="ECO:0000256" key="5">
    <source>
        <dbReference type="ARBA" id="ARBA00023277"/>
    </source>
</evidence>
<evidence type="ECO:0000256" key="8">
    <source>
        <dbReference type="RuleBase" id="RU000489"/>
    </source>
</evidence>
<keyword evidence="13" id="KW-1185">Reference proteome</keyword>
<evidence type="ECO:0000259" key="11">
    <source>
        <dbReference type="PROSITE" id="PS51910"/>
    </source>
</evidence>
<dbReference type="GO" id="GO:0005576">
    <property type="term" value="C:extracellular region"/>
    <property type="evidence" value="ECO:0007669"/>
    <property type="project" value="TreeGrafter"/>
</dbReference>
<dbReference type="Proteomes" id="UP001150569">
    <property type="component" value="Unassembled WGS sequence"/>
</dbReference>
<dbReference type="EMBL" id="JANBPT010000184">
    <property type="protein sequence ID" value="KAJ1926187.1"/>
    <property type="molecule type" value="Genomic_DNA"/>
</dbReference>
<keyword evidence="7" id="KW-0624">Polysaccharide degradation</keyword>
<evidence type="ECO:0000256" key="6">
    <source>
        <dbReference type="ARBA" id="ARBA00023295"/>
    </source>
</evidence>